<name>A0A0P7YCZ1_9HYPH</name>
<dbReference type="STRING" id="1653334.GA0071312_2428"/>
<dbReference type="AlphaFoldDB" id="A0A0P7YCZ1"/>
<dbReference type="PANTHER" id="PTHR39338:SF6">
    <property type="entry name" value="BLL5662 PROTEIN"/>
    <property type="match status" value="1"/>
</dbReference>
<evidence type="ECO:0000313" key="4">
    <source>
        <dbReference type="Proteomes" id="UP000182800"/>
    </source>
</evidence>
<proteinExistence type="predicted"/>
<reference evidence="2 4" key="2">
    <citation type="submission" date="2016-08" db="EMBL/GenBank/DDBJ databases">
        <authorList>
            <person name="Varghese N."/>
            <person name="Submissions Spin"/>
        </authorList>
    </citation>
    <scope>NUCLEOTIDE SEQUENCE [LARGE SCALE GENOMIC DNA]</scope>
    <source>
        <strain evidence="2 4">HL-109</strain>
    </source>
</reference>
<evidence type="ECO:0000313" key="3">
    <source>
        <dbReference type="Proteomes" id="UP000050497"/>
    </source>
</evidence>
<gene>
    <name evidence="2" type="ORF">GA0071312_2428</name>
    <name evidence="1" type="ORF">HLUCCO17_04275</name>
</gene>
<organism evidence="1 3">
    <name type="scientific">Saliniramus fredricksonii</name>
    <dbReference type="NCBI Taxonomy" id="1653334"/>
    <lineage>
        <taxon>Bacteria</taxon>
        <taxon>Pseudomonadati</taxon>
        <taxon>Pseudomonadota</taxon>
        <taxon>Alphaproteobacteria</taxon>
        <taxon>Hyphomicrobiales</taxon>
        <taxon>Salinarimonadaceae</taxon>
        <taxon>Saliniramus</taxon>
    </lineage>
</organism>
<dbReference type="PIRSF" id="PIRSF010256">
    <property type="entry name" value="CoxE_vWa"/>
    <property type="match status" value="1"/>
</dbReference>
<dbReference type="InterPro" id="IPR036465">
    <property type="entry name" value="vWFA_dom_sf"/>
</dbReference>
<dbReference type="InterPro" id="IPR011195">
    <property type="entry name" value="UCP010256"/>
</dbReference>
<keyword evidence="4" id="KW-1185">Reference proteome</keyword>
<protein>
    <submittedName>
        <fullName evidence="1">Protein containing von Willebrand factor type A (VWA) domain</fullName>
    </submittedName>
</protein>
<dbReference type="CDD" id="cd00198">
    <property type="entry name" value="vWFA"/>
    <property type="match status" value="1"/>
</dbReference>
<dbReference type="PANTHER" id="PTHR39338">
    <property type="entry name" value="BLL5662 PROTEIN-RELATED"/>
    <property type="match status" value="1"/>
</dbReference>
<dbReference type="RefSeq" id="WP_074445178.1">
    <property type="nucleotide sequence ID" value="NZ_FMBM01000002.1"/>
</dbReference>
<accession>A0A0P7YCZ1</accession>
<dbReference type="EMBL" id="FMBM01000002">
    <property type="protein sequence ID" value="SCC81484.1"/>
    <property type="molecule type" value="Genomic_DNA"/>
</dbReference>
<evidence type="ECO:0000313" key="1">
    <source>
        <dbReference type="EMBL" id="KPQ12021.1"/>
    </source>
</evidence>
<dbReference type="EMBL" id="LJSX01000004">
    <property type="protein sequence ID" value="KPQ12021.1"/>
    <property type="molecule type" value="Genomic_DNA"/>
</dbReference>
<dbReference type="Proteomes" id="UP000050497">
    <property type="component" value="Unassembled WGS sequence"/>
</dbReference>
<dbReference type="SUPFAM" id="SSF53300">
    <property type="entry name" value="vWA-like"/>
    <property type="match status" value="1"/>
</dbReference>
<dbReference type="OrthoDB" id="9790469at2"/>
<dbReference type="Proteomes" id="UP000182800">
    <property type="component" value="Unassembled WGS sequence"/>
</dbReference>
<sequence length="413" mass="46583">MSDHLTSEPDPGDGSGKLAENIAYFARALRAAGLPVGPAAVMDAIDAVEAARIGEREDFYWTLHAVFVKKHEHTIVFDQAFRLFWRRRALIEKLIAQMSPMAPGKGQDEDKPRAAASRVAEALKPPGKEPEIEEQEEIFSARLTVSDREVLRSKDFAQMSAAEIARTKRLISQLRLPAEELVTRRFRADPRGARIDMRRTLQRSLRSGGHAIDLAFASRAIRQPPVVALVDISGSMSEYSRLFLHFLHAVAETRRKVHSFVFATRLTNISRELTSRDPDEALARAGQRVQDWEGGTRIATALRDFNRLWSRRVLGQGAVVLLFTDGLERDVSPDLAFEMDRLKRSCRRLVWLNPLLRYEAFQARASGIRAMLPHVHEFRPIHNLRSMEALCDALAAARAREADPARWLRAMAA</sequence>
<dbReference type="PATRIC" id="fig|1653334.4.peg.1544"/>
<dbReference type="InterPro" id="IPR008912">
    <property type="entry name" value="Uncharacterised_CoxE"/>
</dbReference>
<comment type="caution">
    <text evidence="1">The sequence shown here is derived from an EMBL/GenBank/DDBJ whole genome shotgun (WGS) entry which is preliminary data.</text>
</comment>
<evidence type="ECO:0000313" key="2">
    <source>
        <dbReference type="EMBL" id="SCC81484.1"/>
    </source>
</evidence>
<dbReference type="Gene3D" id="3.40.50.410">
    <property type="entry name" value="von Willebrand factor, type A domain"/>
    <property type="match status" value="1"/>
</dbReference>
<dbReference type="Pfam" id="PF05762">
    <property type="entry name" value="VWA_CoxE"/>
    <property type="match status" value="1"/>
</dbReference>
<reference evidence="1 3" key="1">
    <citation type="submission" date="2015-09" db="EMBL/GenBank/DDBJ databases">
        <title>Identification and resolution of microdiversity through metagenomic sequencing of parallel consortia.</title>
        <authorList>
            <person name="Nelson W.C."/>
            <person name="Romine M.F."/>
            <person name="Lindemann S.R."/>
        </authorList>
    </citation>
    <scope>NUCLEOTIDE SEQUENCE [LARGE SCALE GENOMIC DNA]</scope>
    <source>
        <strain evidence="1">HL-109</strain>
    </source>
</reference>